<feature type="domain" description="AMP-dependent synthetase/ligase" evidence="2">
    <location>
        <begin position="1"/>
        <end position="144"/>
    </location>
</feature>
<dbReference type="Proteomes" id="UP000008370">
    <property type="component" value="Unassembled WGS sequence"/>
</dbReference>
<keyword evidence="1" id="KW-0511">Multifunctional enzyme</keyword>
<protein>
    <recommendedName>
        <fullName evidence="2">AMP-dependent synthetase/ligase domain-containing protein</fullName>
    </recommendedName>
</protein>
<dbReference type="EMBL" id="JH930478">
    <property type="protein sequence ID" value="EKM50763.1"/>
    <property type="molecule type" value="Genomic_DNA"/>
</dbReference>
<sequence length="144" mass="15560">YTSGSTGKPKGVLIKQSSVVAFATNTDVFKWGPGHRVAQVNNLAWDASVIDVWASFLLGATLVCFDRFDVLDPPALARRFRAAHIDGCLVPTPLFRQFAATCPDVFCELMQILTGGEALDYATLRQARAAAPHVAFTNAYGPTE</sequence>
<dbReference type="GO" id="GO:0031177">
    <property type="term" value="F:phosphopantetheine binding"/>
    <property type="evidence" value="ECO:0007669"/>
    <property type="project" value="TreeGrafter"/>
</dbReference>
<evidence type="ECO:0000259" key="2">
    <source>
        <dbReference type="Pfam" id="PF00501"/>
    </source>
</evidence>
<dbReference type="SUPFAM" id="SSF56801">
    <property type="entry name" value="Acetyl-CoA synthetase-like"/>
    <property type="match status" value="1"/>
</dbReference>
<dbReference type="GO" id="GO:0044550">
    <property type="term" value="P:secondary metabolite biosynthetic process"/>
    <property type="evidence" value="ECO:0007669"/>
    <property type="project" value="TreeGrafter"/>
</dbReference>
<dbReference type="GO" id="GO:0043041">
    <property type="term" value="P:amino acid activation for nonribosomal peptide biosynthetic process"/>
    <property type="evidence" value="ECO:0007669"/>
    <property type="project" value="TreeGrafter"/>
</dbReference>
<feature type="non-terminal residue" evidence="3">
    <location>
        <position position="1"/>
    </location>
</feature>
<dbReference type="Gene3D" id="3.40.50.980">
    <property type="match status" value="2"/>
</dbReference>
<feature type="non-terminal residue" evidence="3">
    <location>
        <position position="144"/>
    </location>
</feature>
<keyword evidence="4" id="KW-1185">Reference proteome</keyword>
<dbReference type="HOGENOM" id="CLU_150410_0_0_1"/>
<dbReference type="STRING" id="650164.K5VHN7"/>
<dbReference type="AlphaFoldDB" id="K5VHN7"/>
<dbReference type="PANTHER" id="PTHR45527:SF1">
    <property type="entry name" value="FATTY ACID SYNTHASE"/>
    <property type="match status" value="1"/>
</dbReference>
<evidence type="ECO:0000256" key="1">
    <source>
        <dbReference type="ARBA" id="ARBA00023268"/>
    </source>
</evidence>
<dbReference type="InterPro" id="IPR000873">
    <property type="entry name" value="AMP-dep_synth/lig_dom"/>
</dbReference>
<gene>
    <name evidence="3" type="ORF">PHACADRAFT_47990</name>
</gene>
<dbReference type="KEGG" id="pco:PHACADRAFT_47990"/>
<dbReference type="GO" id="GO:0005737">
    <property type="term" value="C:cytoplasm"/>
    <property type="evidence" value="ECO:0007669"/>
    <property type="project" value="TreeGrafter"/>
</dbReference>
<dbReference type="InParanoid" id="K5VHN7"/>
<evidence type="ECO:0000313" key="3">
    <source>
        <dbReference type="EMBL" id="EKM50763.1"/>
    </source>
</evidence>
<dbReference type="Pfam" id="PF00501">
    <property type="entry name" value="AMP-binding"/>
    <property type="match status" value="1"/>
</dbReference>
<reference evidence="3 4" key="1">
    <citation type="journal article" date="2012" name="BMC Genomics">
        <title>Comparative genomics of the white-rot fungi, Phanerochaete carnosa and P. chrysosporium, to elucidate the genetic basis of the distinct wood types they colonize.</title>
        <authorList>
            <person name="Suzuki H."/>
            <person name="MacDonald J."/>
            <person name="Syed K."/>
            <person name="Salamov A."/>
            <person name="Hori C."/>
            <person name="Aerts A."/>
            <person name="Henrissat B."/>
            <person name="Wiebenga A."/>
            <person name="vanKuyk P.A."/>
            <person name="Barry K."/>
            <person name="Lindquist E."/>
            <person name="LaButti K."/>
            <person name="Lapidus A."/>
            <person name="Lucas S."/>
            <person name="Coutinho P."/>
            <person name="Gong Y."/>
            <person name="Samejima M."/>
            <person name="Mahadevan R."/>
            <person name="Abou-Zaid M."/>
            <person name="de Vries R.P."/>
            <person name="Igarashi K."/>
            <person name="Yadav J.S."/>
            <person name="Grigoriev I.V."/>
            <person name="Master E.R."/>
        </authorList>
    </citation>
    <scope>NUCLEOTIDE SEQUENCE [LARGE SCALE GENOMIC DNA]</scope>
    <source>
        <strain evidence="3 4">HHB-10118-sp</strain>
    </source>
</reference>
<dbReference type="RefSeq" id="XP_007400626.1">
    <property type="nucleotide sequence ID" value="XM_007400564.1"/>
</dbReference>
<dbReference type="GeneID" id="18919911"/>
<dbReference type="PANTHER" id="PTHR45527">
    <property type="entry name" value="NONRIBOSOMAL PEPTIDE SYNTHETASE"/>
    <property type="match status" value="1"/>
</dbReference>
<evidence type="ECO:0000313" key="4">
    <source>
        <dbReference type="Proteomes" id="UP000008370"/>
    </source>
</evidence>
<proteinExistence type="predicted"/>
<accession>K5VHN7</accession>
<name>K5VHN7_PHACS</name>
<organism evidence="3 4">
    <name type="scientific">Phanerochaete carnosa (strain HHB-10118-sp)</name>
    <name type="common">White-rot fungus</name>
    <name type="synonym">Peniophora carnosa</name>
    <dbReference type="NCBI Taxonomy" id="650164"/>
    <lineage>
        <taxon>Eukaryota</taxon>
        <taxon>Fungi</taxon>
        <taxon>Dikarya</taxon>
        <taxon>Basidiomycota</taxon>
        <taxon>Agaricomycotina</taxon>
        <taxon>Agaricomycetes</taxon>
        <taxon>Polyporales</taxon>
        <taxon>Phanerochaetaceae</taxon>
        <taxon>Phanerochaete</taxon>
    </lineage>
</organism>
<dbReference type="OrthoDB" id="416786at2759"/>